<dbReference type="RefSeq" id="WP_273620300.1">
    <property type="nucleotide sequence ID" value="NZ_CP117418.1"/>
</dbReference>
<geneLocation type="plasmid" evidence="1 2">
    <name>unnamed1</name>
</geneLocation>
<proteinExistence type="predicted"/>
<dbReference type="Proteomes" id="UP001218231">
    <property type="component" value="Plasmid unnamed1"/>
</dbReference>
<keyword evidence="2" id="KW-1185">Reference proteome</keyword>
<gene>
    <name evidence="1" type="ORF">PQ457_18385</name>
</gene>
<evidence type="ECO:0000313" key="1">
    <source>
        <dbReference type="EMBL" id="WCT80028.1"/>
    </source>
</evidence>
<name>A0ABY7U3F9_9SPHN</name>
<dbReference type="EMBL" id="CP117418">
    <property type="protein sequence ID" value="WCT80028.1"/>
    <property type="molecule type" value="Genomic_DNA"/>
</dbReference>
<accession>A0ABY7U3F9</accession>
<evidence type="ECO:0000313" key="2">
    <source>
        <dbReference type="Proteomes" id="UP001218231"/>
    </source>
</evidence>
<sequence length="104" mass="11639">MDKAYFCLDPASHSALMRCAFSKTDIVGIHSATKVELKLGKPHNHNQVRLTVGNMPDRSLRLQNHVAAYAAPFDQKERASELVKALPVAFIESNYGFTKQGRWP</sequence>
<protein>
    <submittedName>
        <fullName evidence="1">Uncharacterized protein</fullName>
    </submittedName>
</protein>
<reference evidence="1 2" key="1">
    <citation type="submission" date="2023-02" db="EMBL/GenBank/DDBJ databases">
        <title>Genome sequence of Novosphingobium humi KACC 19094.</title>
        <authorList>
            <person name="Kim S."/>
            <person name="Heo J."/>
            <person name="Kwon S.-W."/>
        </authorList>
    </citation>
    <scope>NUCLEOTIDE SEQUENCE [LARGE SCALE GENOMIC DNA]</scope>
    <source>
        <strain evidence="1 2">KACC 19094</strain>
        <plasmid evidence="1 2">unnamed1</plasmid>
    </source>
</reference>
<keyword evidence="1" id="KW-0614">Plasmid</keyword>
<organism evidence="1 2">
    <name type="scientific">Novosphingobium humi</name>
    <dbReference type="NCBI Taxonomy" id="2282397"/>
    <lineage>
        <taxon>Bacteria</taxon>
        <taxon>Pseudomonadati</taxon>
        <taxon>Pseudomonadota</taxon>
        <taxon>Alphaproteobacteria</taxon>
        <taxon>Sphingomonadales</taxon>
        <taxon>Sphingomonadaceae</taxon>
        <taxon>Novosphingobium</taxon>
    </lineage>
</organism>